<evidence type="ECO:0000313" key="7">
    <source>
        <dbReference type="Proteomes" id="UP000623467"/>
    </source>
</evidence>
<dbReference type="SUPFAM" id="SSF53335">
    <property type="entry name" value="S-adenosyl-L-methionine-dependent methyltransferases"/>
    <property type="match status" value="1"/>
</dbReference>
<dbReference type="InterPro" id="IPR036388">
    <property type="entry name" value="WH-like_DNA-bd_sf"/>
</dbReference>
<feature type="chain" id="PRO_5034112124" evidence="4">
    <location>
        <begin position="22"/>
        <end position="488"/>
    </location>
</feature>
<dbReference type="GO" id="GO:0032259">
    <property type="term" value="P:methylation"/>
    <property type="evidence" value="ECO:0007669"/>
    <property type="project" value="UniProtKB-KW"/>
</dbReference>
<keyword evidence="3" id="KW-0949">S-adenosyl-L-methionine</keyword>
<reference evidence="6" key="1">
    <citation type="submission" date="2020-05" db="EMBL/GenBank/DDBJ databases">
        <title>Mycena genomes resolve the evolution of fungal bioluminescence.</title>
        <authorList>
            <person name="Tsai I.J."/>
        </authorList>
    </citation>
    <scope>NUCLEOTIDE SEQUENCE</scope>
    <source>
        <strain evidence="6">160909Yilan</strain>
    </source>
</reference>
<dbReference type="Gene3D" id="3.40.50.150">
    <property type="entry name" value="Vaccinia Virus protein VP39"/>
    <property type="match status" value="1"/>
</dbReference>
<evidence type="ECO:0000256" key="4">
    <source>
        <dbReference type="SAM" id="SignalP"/>
    </source>
</evidence>
<dbReference type="Pfam" id="PF00891">
    <property type="entry name" value="Methyltransf_2"/>
    <property type="match status" value="1"/>
</dbReference>
<feature type="signal peptide" evidence="4">
    <location>
        <begin position="1"/>
        <end position="21"/>
    </location>
</feature>
<keyword evidence="7" id="KW-1185">Reference proteome</keyword>
<dbReference type="PANTHER" id="PTHR43712">
    <property type="entry name" value="PUTATIVE (AFU_ORTHOLOGUE AFUA_4G14580)-RELATED"/>
    <property type="match status" value="1"/>
</dbReference>
<dbReference type="AlphaFoldDB" id="A0A8H7DG27"/>
<dbReference type="PROSITE" id="PS51683">
    <property type="entry name" value="SAM_OMT_II"/>
    <property type="match status" value="1"/>
</dbReference>
<dbReference type="OrthoDB" id="2410195at2759"/>
<comment type="caution">
    <text evidence="6">The sequence shown here is derived from an EMBL/GenBank/DDBJ whole genome shotgun (WGS) entry which is preliminary data.</text>
</comment>
<sequence length="488" mass="53447">MASSLIDLCTLISTSVAAVDARCKALSATYPDLDNPLNSEKSESLILDSEIANETAVALAAASQLIASMQYPSRTILDASYGFIISTALGVVTESSTAEIIREAGPHGCHINDIAKKNGMDPLKIGELPRCVATSRTDMTSQPEFYAPLATQHIFREVSPNVFAHNRVSALIDTGKSFEAIQAAPEDKYAGAEGRAAGILLNTDETMKAAAYIGDVVLDKVWEASDDELNTPLNRAFGTHVDLFSWYEKPENKKRFKRFGFAMDVSQRFSPPGAILQGFKWSTLPDKALIVDVGGGIGSISLEIAQANPHLRFLIQDKQAVLHEGAGALGDQDTWCIGCRKGCLSENMTFFGPQSVKNADIFFLRFILHNWSDAYSLKILKHLRDAAQNTTKLIVVEHLLPLVCGEDETYKHIPGAVPDSLPPKPLLPNFGIVNMSPYFVDIQMMALLRGCERTFPHYWDLLMKAGWEIEEVHRPLGSLVTQIVAKPI</sequence>
<dbReference type="InterPro" id="IPR029063">
    <property type="entry name" value="SAM-dependent_MTases_sf"/>
</dbReference>
<organism evidence="6 7">
    <name type="scientific">Mycena sanguinolenta</name>
    <dbReference type="NCBI Taxonomy" id="230812"/>
    <lineage>
        <taxon>Eukaryota</taxon>
        <taxon>Fungi</taxon>
        <taxon>Dikarya</taxon>
        <taxon>Basidiomycota</taxon>
        <taxon>Agaricomycotina</taxon>
        <taxon>Agaricomycetes</taxon>
        <taxon>Agaricomycetidae</taxon>
        <taxon>Agaricales</taxon>
        <taxon>Marasmiineae</taxon>
        <taxon>Mycenaceae</taxon>
        <taxon>Mycena</taxon>
    </lineage>
</organism>
<keyword evidence="1 6" id="KW-0489">Methyltransferase</keyword>
<dbReference type="InterPro" id="IPR001077">
    <property type="entry name" value="COMT_C"/>
</dbReference>
<gene>
    <name evidence="6" type="ORF">MSAN_00640600</name>
</gene>
<dbReference type="Proteomes" id="UP000623467">
    <property type="component" value="Unassembled WGS sequence"/>
</dbReference>
<evidence type="ECO:0000256" key="2">
    <source>
        <dbReference type="ARBA" id="ARBA00022679"/>
    </source>
</evidence>
<protein>
    <submittedName>
        <fullName evidence="6">O-methyltransferase</fullName>
    </submittedName>
</protein>
<accession>A0A8H7DG27</accession>
<feature type="domain" description="O-methyltransferase C-terminal" evidence="5">
    <location>
        <begin position="229"/>
        <end position="401"/>
    </location>
</feature>
<dbReference type="GO" id="GO:0008171">
    <property type="term" value="F:O-methyltransferase activity"/>
    <property type="evidence" value="ECO:0007669"/>
    <property type="project" value="InterPro"/>
</dbReference>
<keyword evidence="4" id="KW-0732">Signal</keyword>
<evidence type="ECO:0000256" key="1">
    <source>
        <dbReference type="ARBA" id="ARBA00022603"/>
    </source>
</evidence>
<dbReference type="SUPFAM" id="SSF46785">
    <property type="entry name" value="Winged helix' DNA-binding domain"/>
    <property type="match status" value="1"/>
</dbReference>
<dbReference type="InterPro" id="IPR036390">
    <property type="entry name" value="WH_DNA-bd_sf"/>
</dbReference>
<evidence type="ECO:0000256" key="3">
    <source>
        <dbReference type="ARBA" id="ARBA00022691"/>
    </source>
</evidence>
<evidence type="ECO:0000313" key="6">
    <source>
        <dbReference type="EMBL" id="KAF7370106.1"/>
    </source>
</evidence>
<dbReference type="PANTHER" id="PTHR43712:SF2">
    <property type="entry name" value="O-METHYLTRANSFERASE CICE"/>
    <property type="match status" value="1"/>
</dbReference>
<dbReference type="Gene3D" id="1.10.10.10">
    <property type="entry name" value="Winged helix-like DNA-binding domain superfamily/Winged helix DNA-binding domain"/>
    <property type="match status" value="1"/>
</dbReference>
<dbReference type="EMBL" id="JACAZH010000004">
    <property type="protein sequence ID" value="KAF7370106.1"/>
    <property type="molecule type" value="Genomic_DNA"/>
</dbReference>
<name>A0A8H7DG27_9AGAR</name>
<proteinExistence type="predicted"/>
<evidence type="ECO:0000259" key="5">
    <source>
        <dbReference type="Pfam" id="PF00891"/>
    </source>
</evidence>
<keyword evidence="2 6" id="KW-0808">Transferase</keyword>
<dbReference type="InterPro" id="IPR016461">
    <property type="entry name" value="COMT-like"/>
</dbReference>